<dbReference type="EMBL" id="DWXG01000081">
    <property type="protein sequence ID" value="HJB98790.1"/>
    <property type="molecule type" value="Genomic_DNA"/>
</dbReference>
<reference evidence="2" key="1">
    <citation type="journal article" date="2021" name="PeerJ">
        <title>Extensive microbial diversity within the chicken gut microbiome revealed by metagenomics and culture.</title>
        <authorList>
            <person name="Gilroy R."/>
            <person name="Ravi A."/>
            <person name="Getino M."/>
            <person name="Pursley I."/>
            <person name="Horton D.L."/>
            <person name="Alikhan N.F."/>
            <person name="Baker D."/>
            <person name="Gharbi K."/>
            <person name="Hall N."/>
            <person name="Watson M."/>
            <person name="Adriaenssens E.M."/>
            <person name="Foster-Nyarko E."/>
            <person name="Jarju S."/>
            <person name="Secka A."/>
            <person name="Antonio M."/>
            <person name="Oren A."/>
            <person name="Chaudhuri R.R."/>
            <person name="La Ragione R."/>
            <person name="Hildebrand F."/>
            <person name="Pallen M.J."/>
        </authorList>
    </citation>
    <scope>NUCLEOTIDE SEQUENCE</scope>
    <source>
        <strain evidence="2">CHK185-1770</strain>
    </source>
</reference>
<protein>
    <submittedName>
        <fullName evidence="2">Uncharacterized protein</fullName>
    </submittedName>
</protein>
<sequence length="94" mass="10454">MEEFLQSQTEELAACVQKSQAALQSFQSSLKESAKEAEKKLSIQAGRISDQFSSKLSSSQENLDSHAKGLFWISLIPTALLVLLEVMRHIFPLT</sequence>
<evidence type="ECO:0000313" key="3">
    <source>
        <dbReference type="Proteomes" id="UP000826793"/>
    </source>
</evidence>
<keyword evidence="1" id="KW-0472">Membrane</keyword>
<organism evidence="2 3">
    <name type="scientific">Candidatus Acutalibacter pullicola</name>
    <dbReference type="NCBI Taxonomy" id="2838417"/>
    <lineage>
        <taxon>Bacteria</taxon>
        <taxon>Bacillati</taxon>
        <taxon>Bacillota</taxon>
        <taxon>Clostridia</taxon>
        <taxon>Eubacteriales</taxon>
        <taxon>Acutalibacteraceae</taxon>
        <taxon>Acutalibacter</taxon>
    </lineage>
</organism>
<reference evidence="2" key="2">
    <citation type="submission" date="2021-04" db="EMBL/GenBank/DDBJ databases">
        <authorList>
            <person name="Gilroy R."/>
        </authorList>
    </citation>
    <scope>NUCLEOTIDE SEQUENCE</scope>
    <source>
        <strain evidence="2">CHK185-1770</strain>
    </source>
</reference>
<proteinExistence type="predicted"/>
<gene>
    <name evidence="2" type="ORF">H9710_09465</name>
</gene>
<evidence type="ECO:0000256" key="1">
    <source>
        <dbReference type="SAM" id="Phobius"/>
    </source>
</evidence>
<comment type="caution">
    <text evidence="2">The sequence shown here is derived from an EMBL/GenBank/DDBJ whole genome shotgun (WGS) entry which is preliminary data.</text>
</comment>
<accession>A0A9D2SFG4</accession>
<keyword evidence="1" id="KW-0812">Transmembrane</keyword>
<feature type="transmembrane region" description="Helical" evidence="1">
    <location>
        <begin position="69"/>
        <end position="87"/>
    </location>
</feature>
<dbReference type="Proteomes" id="UP000826793">
    <property type="component" value="Unassembled WGS sequence"/>
</dbReference>
<name>A0A9D2SFG4_9FIRM</name>
<keyword evidence="1" id="KW-1133">Transmembrane helix</keyword>
<dbReference type="AlphaFoldDB" id="A0A9D2SFG4"/>
<evidence type="ECO:0000313" key="2">
    <source>
        <dbReference type="EMBL" id="HJB98790.1"/>
    </source>
</evidence>